<dbReference type="InterPro" id="IPR039298">
    <property type="entry name" value="ACOT13"/>
</dbReference>
<keyword evidence="5" id="KW-1185">Reference proteome</keyword>
<dbReference type="AlphaFoldDB" id="A0A418NV22"/>
<dbReference type="Pfam" id="PF03061">
    <property type="entry name" value="4HBT"/>
    <property type="match status" value="1"/>
</dbReference>
<dbReference type="NCBIfam" id="TIGR00369">
    <property type="entry name" value="unchar_dom_1"/>
    <property type="match status" value="1"/>
</dbReference>
<evidence type="ECO:0000313" key="5">
    <source>
        <dbReference type="Proteomes" id="UP000286576"/>
    </source>
</evidence>
<organism evidence="4 5">
    <name type="scientific">Aurantiacibacter zhengii</name>
    <dbReference type="NCBI Taxonomy" id="2307003"/>
    <lineage>
        <taxon>Bacteria</taxon>
        <taxon>Pseudomonadati</taxon>
        <taxon>Pseudomonadota</taxon>
        <taxon>Alphaproteobacteria</taxon>
        <taxon>Sphingomonadales</taxon>
        <taxon>Erythrobacteraceae</taxon>
        <taxon>Aurantiacibacter</taxon>
    </lineage>
</organism>
<evidence type="ECO:0000256" key="2">
    <source>
        <dbReference type="ARBA" id="ARBA00022801"/>
    </source>
</evidence>
<dbReference type="InterPro" id="IPR029069">
    <property type="entry name" value="HotDog_dom_sf"/>
</dbReference>
<protein>
    <submittedName>
        <fullName evidence="4">PaaI family thioesterase</fullName>
    </submittedName>
</protein>
<dbReference type="SUPFAM" id="SSF54637">
    <property type="entry name" value="Thioesterase/thiol ester dehydrase-isomerase"/>
    <property type="match status" value="1"/>
</dbReference>
<dbReference type="PANTHER" id="PTHR21660:SF1">
    <property type="entry name" value="ACYL-COENZYME A THIOESTERASE 13"/>
    <property type="match status" value="1"/>
</dbReference>
<comment type="caution">
    <text evidence="4">The sequence shown here is derived from an EMBL/GenBank/DDBJ whole genome shotgun (WGS) entry which is preliminary data.</text>
</comment>
<dbReference type="GO" id="GO:0047617">
    <property type="term" value="F:fatty acyl-CoA hydrolase activity"/>
    <property type="evidence" value="ECO:0007669"/>
    <property type="project" value="InterPro"/>
</dbReference>
<dbReference type="PANTHER" id="PTHR21660">
    <property type="entry name" value="THIOESTERASE SUPERFAMILY MEMBER-RELATED"/>
    <property type="match status" value="1"/>
</dbReference>
<dbReference type="EMBL" id="QXFL01000002">
    <property type="protein sequence ID" value="RIV87775.1"/>
    <property type="molecule type" value="Genomic_DNA"/>
</dbReference>
<dbReference type="CDD" id="cd03443">
    <property type="entry name" value="PaaI_thioesterase"/>
    <property type="match status" value="1"/>
</dbReference>
<dbReference type="InterPro" id="IPR003736">
    <property type="entry name" value="PAAI_dom"/>
</dbReference>
<keyword evidence="2" id="KW-0378">Hydrolase</keyword>
<dbReference type="OrthoDB" id="9813282at2"/>
<sequence>MNNLPTEPHWPSARTMGARFVGYDAETHTAEMAFDLPESFANMRGTVQGGLLAGPLDEAMGAAVFLSSGGKLQLSLDINLSLLRPVPLGRVTVNARAVKPGRRVTFVEGELYDAAGKLCARATATTMTTEWPETAKGEGDG</sequence>
<accession>A0A418NV22</accession>
<dbReference type="InterPro" id="IPR006683">
    <property type="entry name" value="Thioestr_dom"/>
</dbReference>
<feature type="domain" description="Thioesterase" evidence="3">
    <location>
        <begin position="45"/>
        <end position="120"/>
    </location>
</feature>
<reference evidence="4 5" key="1">
    <citation type="submission" date="2018-08" db="EMBL/GenBank/DDBJ databases">
        <title>Erythrobacter zhengii sp.nov., a bacterium isolated from deep-sea sediment.</title>
        <authorList>
            <person name="Fang C."/>
            <person name="Wu Y.-H."/>
            <person name="Sun C."/>
            <person name="Wang H."/>
            <person name="Cheng H."/>
            <person name="Meng F.-X."/>
            <person name="Wang C.-S."/>
            <person name="Xu X.-W."/>
        </authorList>
    </citation>
    <scope>NUCLEOTIDE SEQUENCE [LARGE SCALE GENOMIC DNA]</scope>
    <source>
        <strain evidence="4 5">V18</strain>
    </source>
</reference>
<evidence type="ECO:0000256" key="1">
    <source>
        <dbReference type="ARBA" id="ARBA00008324"/>
    </source>
</evidence>
<dbReference type="Gene3D" id="3.10.129.10">
    <property type="entry name" value="Hotdog Thioesterase"/>
    <property type="match status" value="1"/>
</dbReference>
<evidence type="ECO:0000259" key="3">
    <source>
        <dbReference type="Pfam" id="PF03061"/>
    </source>
</evidence>
<proteinExistence type="inferred from homology"/>
<gene>
    <name evidence="4" type="ORF">D2V07_05440</name>
</gene>
<evidence type="ECO:0000313" key="4">
    <source>
        <dbReference type="EMBL" id="RIV87775.1"/>
    </source>
</evidence>
<name>A0A418NV22_9SPHN</name>
<dbReference type="Proteomes" id="UP000286576">
    <property type="component" value="Unassembled WGS sequence"/>
</dbReference>
<comment type="similarity">
    <text evidence="1">Belongs to the thioesterase PaaI family.</text>
</comment>